<dbReference type="Proteomes" id="UP000499080">
    <property type="component" value="Unassembled WGS sequence"/>
</dbReference>
<proteinExistence type="predicted"/>
<evidence type="ECO:0000313" key="3">
    <source>
        <dbReference type="Proteomes" id="UP000499080"/>
    </source>
</evidence>
<accession>A0A4Y2M7D1</accession>
<organism evidence="2 3">
    <name type="scientific">Araneus ventricosus</name>
    <name type="common">Orbweaver spider</name>
    <name type="synonym">Epeira ventricosa</name>
    <dbReference type="NCBI Taxonomy" id="182803"/>
    <lineage>
        <taxon>Eukaryota</taxon>
        <taxon>Metazoa</taxon>
        <taxon>Ecdysozoa</taxon>
        <taxon>Arthropoda</taxon>
        <taxon>Chelicerata</taxon>
        <taxon>Arachnida</taxon>
        <taxon>Araneae</taxon>
        <taxon>Araneomorphae</taxon>
        <taxon>Entelegynae</taxon>
        <taxon>Araneoidea</taxon>
        <taxon>Araneidae</taxon>
        <taxon>Araneus</taxon>
    </lineage>
</organism>
<keyword evidence="3" id="KW-1185">Reference proteome</keyword>
<reference evidence="2 3" key="1">
    <citation type="journal article" date="2019" name="Sci. Rep.">
        <title>Orb-weaving spider Araneus ventricosus genome elucidates the spidroin gene catalogue.</title>
        <authorList>
            <person name="Kono N."/>
            <person name="Nakamura H."/>
            <person name="Ohtoshi R."/>
            <person name="Moran D.A.P."/>
            <person name="Shinohara A."/>
            <person name="Yoshida Y."/>
            <person name="Fujiwara M."/>
            <person name="Mori M."/>
            <person name="Tomita M."/>
            <person name="Arakawa K."/>
        </authorList>
    </citation>
    <scope>NUCLEOTIDE SEQUENCE [LARGE SCALE GENOMIC DNA]</scope>
</reference>
<evidence type="ECO:0000256" key="1">
    <source>
        <dbReference type="SAM" id="MobiDB-lite"/>
    </source>
</evidence>
<evidence type="ECO:0000313" key="2">
    <source>
        <dbReference type="EMBL" id="GBN22393.1"/>
    </source>
</evidence>
<dbReference type="AlphaFoldDB" id="A0A4Y2M7D1"/>
<protein>
    <submittedName>
        <fullName evidence="2">Uncharacterized protein</fullName>
    </submittedName>
</protein>
<sequence length="104" mass="11363">MNLHSPKGYHLSMKSQLKGSSVQCTESNGNQSFKLNSTPGTRIELVDNLFLRQMTSDAGEQLTLLDRSGPVSILSQHSLCSSNPFSNIMSGNFELFDNGISLLL</sequence>
<dbReference type="EMBL" id="BGPR01006859">
    <property type="protein sequence ID" value="GBN22393.1"/>
    <property type="molecule type" value="Genomic_DNA"/>
</dbReference>
<feature type="compositionally biased region" description="Polar residues" evidence="1">
    <location>
        <begin position="13"/>
        <end position="37"/>
    </location>
</feature>
<gene>
    <name evidence="2" type="ORF">AVEN_142077_1</name>
</gene>
<feature type="region of interest" description="Disordered" evidence="1">
    <location>
        <begin position="1"/>
        <end position="37"/>
    </location>
</feature>
<comment type="caution">
    <text evidence="2">The sequence shown here is derived from an EMBL/GenBank/DDBJ whole genome shotgun (WGS) entry which is preliminary data.</text>
</comment>
<name>A0A4Y2M7D1_ARAVE</name>